<name>A0A0S7BAL4_9CHLR</name>
<dbReference type="GO" id="GO:0000034">
    <property type="term" value="F:adenine deaminase activity"/>
    <property type="evidence" value="ECO:0007669"/>
    <property type="project" value="UniProtKB-UniRule"/>
</dbReference>
<evidence type="ECO:0000259" key="8">
    <source>
        <dbReference type="Pfam" id="PF13382"/>
    </source>
</evidence>
<evidence type="ECO:0000256" key="2">
    <source>
        <dbReference type="ARBA" id="ARBA00012782"/>
    </source>
</evidence>
<dbReference type="STRING" id="360412.LARV_02281"/>
<evidence type="ECO:0000313" key="9">
    <source>
        <dbReference type="EMBL" id="GAP14510.1"/>
    </source>
</evidence>
<accession>A0A0S7BAL4</accession>
<dbReference type="Pfam" id="PF01979">
    <property type="entry name" value="Amidohydro_1"/>
    <property type="match status" value="1"/>
</dbReference>
<keyword evidence="10" id="KW-1185">Reference proteome</keyword>
<dbReference type="GO" id="GO:0006146">
    <property type="term" value="P:adenine catabolic process"/>
    <property type="evidence" value="ECO:0007669"/>
    <property type="project" value="InterPro"/>
</dbReference>
<evidence type="ECO:0000256" key="5">
    <source>
        <dbReference type="ARBA" id="ARBA00047720"/>
    </source>
</evidence>
<dbReference type="RefSeq" id="WP_172797851.1">
    <property type="nucleotide sequence ID" value="NZ_DF967972.1"/>
</dbReference>
<feature type="domain" description="Amidohydrolase-related" evidence="7">
    <location>
        <begin position="69"/>
        <end position="355"/>
    </location>
</feature>
<evidence type="ECO:0000259" key="7">
    <source>
        <dbReference type="Pfam" id="PF01979"/>
    </source>
</evidence>
<dbReference type="Pfam" id="PF13382">
    <property type="entry name" value="Adenine_deam_C"/>
    <property type="match status" value="1"/>
</dbReference>
<evidence type="ECO:0000256" key="6">
    <source>
        <dbReference type="HAMAP-Rule" id="MF_01518"/>
    </source>
</evidence>
<dbReference type="PANTHER" id="PTHR11113:SF2">
    <property type="entry name" value="ADENINE DEAMINASE"/>
    <property type="match status" value="1"/>
</dbReference>
<evidence type="ECO:0000313" key="10">
    <source>
        <dbReference type="Proteomes" id="UP000055060"/>
    </source>
</evidence>
<keyword evidence="3 6" id="KW-0378">Hydrolase</keyword>
<dbReference type="InterPro" id="IPR032466">
    <property type="entry name" value="Metal_Hydrolase"/>
</dbReference>
<dbReference type="AlphaFoldDB" id="A0A0S7BAL4"/>
<evidence type="ECO:0000256" key="1">
    <source>
        <dbReference type="ARBA" id="ARBA00006773"/>
    </source>
</evidence>
<dbReference type="EMBL" id="DF967972">
    <property type="protein sequence ID" value="GAP14510.1"/>
    <property type="molecule type" value="Genomic_DNA"/>
</dbReference>
<comment type="catalytic activity">
    <reaction evidence="5 6">
        <text>adenine + H2O + H(+) = hypoxanthine + NH4(+)</text>
        <dbReference type="Rhea" id="RHEA:23688"/>
        <dbReference type="ChEBI" id="CHEBI:15377"/>
        <dbReference type="ChEBI" id="CHEBI:15378"/>
        <dbReference type="ChEBI" id="CHEBI:16708"/>
        <dbReference type="ChEBI" id="CHEBI:17368"/>
        <dbReference type="ChEBI" id="CHEBI:28938"/>
        <dbReference type="EC" id="3.5.4.2"/>
    </reaction>
</comment>
<dbReference type="SUPFAM" id="SSF51338">
    <property type="entry name" value="Composite domain of metallo-dependent hydrolases"/>
    <property type="match status" value="1"/>
</dbReference>
<evidence type="ECO:0000256" key="3">
    <source>
        <dbReference type="ARBA" id="ARBA00022801"/>
    </source>
</evidence>
<dbReference type="InterPro" id="IPR006679">
    <property type="entry name" value="Adenine_deam"/>
</dbReference>
<comment type="cofactor">
    <cofactor evidence="6">
        <name>Mn(2+)</name>
        <dbReference type="ChEBI" id="CHEBI:29035"/>
    </cofactor>
</comment>
<feature type="domain" description="Adenine deaminase C-terminal" evidence="8">
    <location>
        <begin position="415"/>
        <end position="577"/>
    </location>
</feature>
<dbReference type="InterPro" id="IPR026912">
    <property type="entry name" value="Adenine_deam_C"/>
</dbReference>
<sequence length="591" mass="64025">MYIDRKLIDTALERNPADLVVLGGRLVNVYTHSIYDADVAVTNGRIAAIGKVDHCIGPSTEIIDAKGLFLVPGLIDSHIHPEVSKITLTRMANAIVPRGTTSLMAPLDQIGVVTGLEGMRFILDEVKKTPLKIFHSSPSRLPYTTPASTIAHNFGPQEHLIAQKWPEAVGIWEYMASSIEDGDPKVLEAADITFENRLTPHGHMPVISGPVGSACAAAGTRDDHESYTAEEMIEKLQNGIYGLMRRGSHSDNLPALIRAVTEYQIPTRHLALCTDDTDCIDITELGLIDSLVRYVIRLGVDPITAIQMGSLNAAEAYRVDHLVGSITPGRIADILLVSDLTALKVESVLANGKLVAKNGQMLQPFPSPEYPSFFLKTVKLNHAIVPDDLILKIEKPASSAKVLCIHLDLNEGLLSRRRDVVLPVRDGRVYCDPDQGVDFVSVTERHTGSGKTSSAFISGFNLKRGAIATSLSPDDDNIICIGATAEDMAFAINHLQEIGGGQVAVENGQVLAEIPLPLGGLMADISAEEMAESERKLNAAARYLGTQLQRPFFFLIFLSITAIPDYAMTDEGLVEHSSRSVITPILELIQS</sequence>
<comment type="similarity">
    <text evidence="1 6">Belongs to the metallo-dependent hydrolases superfamily. Adenine deaminase family.</text>
</comment>
<dbReference type="InterPro" id="IPR011059">
    <property type="entry name" value="Metal-dep_hydrolase_composite"/>
</dbReference>
<protein>
    <recommendedName>
        <fullName evidence="2 6">Adenine deaminase</fullName>
        <shortName evidence="6">Adenase</shortName>
        <shortName evidence="6">Adenine aminase</shortName>
        <ecNumber evidence="2 6">3.5.4.2</ecNumber>
    </recommendedName>
</protein>
<dbReference type="Proteomes" id="UP000055060">
    <property type="component" value="Unassembled WGS sequence"/>
</dbReference>
<dbReference type="EC" id="3.5.4.2" evidence="2 6"/>
<dbReference type="SUPFAM" id="SSF51556">
    <property type="entry name" value="Metallo-dependent hydrolases"/>
    <property type="match status" value="1"/>
</dbReference>
<dbReference type="PANTHER" id="PTHR11113">
    <property type="entry name" value="N-ACETYLGLUCOSAMINE-6-PHOSPHATE DEACETYLASE"/>
    <property type="match status" value="1"/>
</dbReference>
<keyword evidence="4 6" id="KW-0464">Manganese</keyword>
<organism evidence="9">
    <name type="scientific">Longilinea arvoryzae</name>
    <dbReference type="NCBI Taxonomy" id="360412"/>
    <lineage>
        <taxon>Bacteria</taxon>
        <taxon>Bacillati</taxon>
        <taxon>Chloroflexota</taxon>
        <taxon>Anaerolineae</taxon>
        <taxon>Anaerolineales</taxon>
        <taxon>Anaerolineaceae</taxon>
        <taxon>Longilinea</taxon>
    </lineage>
</organism>
<gene>
    <name evidence="6" type="primary">ade</name>
    <name evidence="9" type="ORF">LARV_02281</name>
</gene>
<dbReference type="Gene3D" id="2.30.40.10">
    <property type="entry name" value="Urease, subunit C, domain 1"/>
    <property type="match status" value="1"/>
</dbReference>
<dbReference type="InterPro" id="IPR006680">
    <property type="entry name" value="Amidohydro-rel"/>
</dbReference>
<evidence type="ECO:0000256" key="4">
    <source>
        <dbReference type="ARBA" id="ARBA00023211"/>
    </source>
</evidence>
<dbReference type="HAMAP" id="MF_01518">
    <property type="entry name" value="Adenine_deamin"/>
    <property type="match status" value="1"/>
</dbReference>
<proteinExistence type="inferred from homology"/>
<dbReference type="Gene3D" id="3.20.20.140">
    <property type="entry name" value="Metal-dependent hydrolases"/>
    <property type="match status" value="1"/>
</dbReference>
<reference evidence="9" key="1">
    <citation type="submission" date="2015-07" db="EMBL/GenBank/DDBJ databases">
        <title>Draft Genome Sequences of Anaerolinea thermolimosa IMO-1, Bellilinea caldifistulae GOMI-1, Leptolinea tardivitalis YMTK-2, Levilinea saccharolytica KIBI-1,Longilinea arvoryzae KOME-1, Previously Described as Members of the Anaerolineaceae (Chloroflexi).</title>
        <authorList>
            <person name="Sekiguchi Y."/>
            <person name="Ohashi A."/>
            <person name="Matsuura N."/>
            <person name="Tourlousse M.D."/>
        </authorList>
    </citation>
    <scope>NUCLEOTIDE SEQUENCE [LARGE SCALE GENOMIC DNA]</scope>
    <source>
        <strain evidence="9">KOME-1</strain>
    </source>
</reference>